<evidence type="ECO:0000313" key="1">
    <source>
        <dbReference type="EMBL" id="TQR28359.1"/>
    </source>
</evidence>
<sequence length="88" mass="10539">MLQVQVNDAEAKQIYLDAIGKKLEEFDASFVYWDSNELKRRTCMSWNSIQDNFFHDKDFPKAKVGGKWYYPAKEVEAFLRKWILERVN</sequence>
<dbReference type="GO" id="GO:0003677">
    <property type="term" value="F:DNA binding"/>
    <property type="evidence" value="ECO:0007669"/>
    <property type="project" value="UniProtKB-KW"/>
</dbReference>
<evidence type="ECO:0000313" key="2">
    <source>
        <dbReference type="Proteomes" id="UP000317944"/>
    </source>
</evidence>
<keyword evidence="1" id="KW-0238">DNA-binding</keyword>
<protein>
    <submittedName>
        <fullName evidence="1">DNA-binding protein</fullName>
    </submittedName>
</protein>
<proteinExistence type="predicted"/>
<dbReference type="Proteomes" id="UP000317944">
    <property type="component" value="Unassembled WGS sequence"/>
</dbReference>
<comment type="caution">
    <text evidence="1">The sequence shown here is derived from an EMBL/GenBank/DDBJ whole genome shotgun (WGS) entry which is preliminary data.</text>
</comment>
<reference evidence="1 2" key="1">
    <citation type="submission" date="2018-03" db="EMBL/GenBank/DDBJ databases">
        <title>Aerobic endospore-forming bacteria genome sequencing and assembly.</title>
        <authorList>
            <person name="Cavalcante D.A."/>
            <person name="Driks A."/>
            <person name="Putonti C."/>
            <person name="De-Souza M.T."/>
        </authorList>
    </citation>
    <scope>NUCLEOTIDE SEQUENCE [LARGE SCALE GENOMIC DNA]</scope>
    <source>
        <strain evidence="1 2">SDF0037</strain>
    </source>
</reference>
<dbReference type="AlphaFoldDB" id="A0A544U8D6"/>
<gene>
    <name evidence="1" type="ORF">C7Y47_22225</name>
</gene>
<dbReference type="EMBL" id="SADV01000031">
    <property type="protein sequence ID" value="TQR28359.1"/>
    <property type="molecule type" value="Genomic_DNA"/>
</dbReference>
<name>A0A544U8D6_LYSSH</name>
<accession>A0A544U8D6</accession>
<dbReference type="OrthoDB" id="2167122at2"/>
<dbReference type="RefSeq" id="WP_142510730.1">
    <property type="nucleotide sequence ID" value="NZ_SADV01000031.1"/>
</dbReference>
<organism evidence="1 2">
    <name type="scientific">Lysinibacillus sphaericus</name>
    <name type="common">Bacillus sphaericus</name>
    <dbReference type="NCBI Taxonomy" id="1421"/>
    <lineage>
        <taxon>Bacteria</taxon>
        <taxon>Bacillati</taxon>
        <taxon>Bacillota</taxon>
        <taxon>Bacilli</taxon>
        <taxon>Bacillales</taxon>
        <taxon>Bacillaceae</taxon>
        <taxon>Lysinibacillus</taxon>
    </lineage>
</organism>